<dbReference type="Proteomes" id="UP000434957">
    <property type="component" value="Unassembled WGS sequence"/>
</dbReference>
<proteinExistence type="predicted"/>
<gene>
    <name evidence="1" type="ORF">PR003_g9670</name>
</gene>
<organism evidence="1 2">
    <name type="scientific">Phytophthora rubi</name>
    <dbReference type="NCBI Taxonomy" id="129364"/>
    <lineage>
        <taxon>Eukaryota</taxon>
        <taxon>Sar</taxon>
        <taxon>Stramenopiles</taxon>
        <taxon>Oomycota</taxon>
        <taxon>Peronosporomycetes</taxon>
        <taxon>Peronosporales</taxon>
        <taxon>Peronosporaceae</taxon>
        <taxon>Phytophthora</taxon>
    </lineage>
</organism>
<dbReference type="AlphaFoldDB" id="A0A6A4FHH4"/>
<protein>
    <submittedName>
        <fullName evidence="1">Uncharacterized protein</fullName>
    </submittedName>
</protein>
<name>A0A6A4FHH4_9STRA</name>
<sequence>MSAKGRFVVAGRRIRATTPKGLSVSAVSTTIEGSRCSELIRRSERPTMEQDNDQARGGAMKAQNLVESAREHTAAAKTAATRSEQVRRATMKRLHHLEPLVTFPVST</sequence>
<reference evidence="1 2" key="1">
    <citation type="submission" date="2018-08" db="EMBL/GenBank/DDBJ databases">
        <title>Genomic investigation of the strawberry pathogen Phytophthora fragariae indicates pathogenicity is determined by transcriptional variation in three key races.</title>
        <authorList>
            <person name="Adams T.M."/>
            <person name="Armitage A.D."/>
            <person name="Sobczyk M.K."/>
            <person name="Bates H.J."/>
            <person name="Dunwell J.M."/>
            <person name="Nellist C.F."/>
            <person name="Harrison R.J."/>
        </authorList>
    </citation>
    <scope>NUCLEOTIDE SEQUENCE [LARGE SCALE GENOMIC DNA]</scope>
    <source>
        <strain evidence="1 2">SCRP333</strain>
    </source>
</reference>
<dbReference type="EMBL" id="QXFT01000507">
    <property type="protein sequence ID" value="KAE9342067.1"/>
    <property type="molecule type" value="Genomic_DNA"/>
</dbReference>
<accession>A0A6A4FHH4</accession>
<evidence type="ECO:0000313" key="1">
    <source>
        <dbReference type="EMBL" id="KAE9342067.1"/>
    </source>
</evidence>
<comment type="caution">
    <text evidence="1">The sequence shown here is derived from an EMBL/GenBank/DDBJ whole genome shotgun (WGS) entry which is preliminary data.</text>
</comment>
<keyword evidence="2" id="KW-1185">Reference proteome</keyword>
<evidence type="ECO:0000313" key="2">
    <source>
        <dbReference type="Proteomes" id="UP000434957"/>
    </source>
</evidence>